<name>A0A2P4YQI3_9STRA</name>
<dbReference type="Gene3D" id="1.10.555.10">
    <property type="entry name" value="Rho GTPase activation protein"/>
    <property type="match status" value="1"/>
</dbReference>
<organism evidence="1 2">
    <name type="scientific">Phytophthora palmivora</name>
    <dbReference type="NCBI Taxonomy" id="4796"/>
    <lineage>
        <taxon>Eukaryota</taxon>
        <taxon>Sar</taxon>
        <taxon>Stramenopiles</taxon>
        <taxon>Oomycota</taxon>
        <taxon>Peronosporomycetes</taxon>
        <taxon>Peronosporales</taxon>
        <taxon>Peronosporaceae</taxon>
        <taxon>Phytophthora</taxon>
    </lineage>
</organism>
<dbReference type="Proteomes" id="UP000237271">
    <property type="component" value="Unassembled WGS sequence"/>
</dbReference>
<dbReference type="EMBL" id="NCKW01000733">
    <property type="protein sequence ID" value="POM80072.1"/>
    <property type="molecule type" value="Genomic_DNA"/>
</dbReference>
<reference evidence="1 2" key="1">
    <citation type="journal article" date="2017" name="Genome Biol. Evol.">
        <title>Phytophthora megakarya and P. palmivora, closely related causal agents of cacao black pod rot, underwent increases in genome sizes and gene numbers by different mechanisms.</title>
        <authorList>
            <person name="Ali S.S."/>
            <person name="Shao J."/>
            <person name="Lary D.J."/>
            <person name="Kronmiller B."/>
            <person name="Shen D."/>
            <person name="Strem M.D."/>
            <person name="Amoako-Attah I."/>
            <person name="Akrofi A.Y."/>
            <person name="Begoude B.A."/>
            <person name="Ten Hoopen G.M."/>
            <person name="Coulibaly K."/>
            <person name="Kebe B.I."/>
            <person name="Melnick R.L."/>
            <person name="Guiltinan M.J."/>
            <person name="Tyler B.M."/>
            <person name="Meinhardt L.W."/>
            <person name="Bailey B.A."/>
        </authorList>
    </citation>
    <scope>NUCLEOTIDE SEQUENCE [LARGE SCALE GENOMIC DNA]</scope>
    <source>
        <strain evidence="2">sbr112.9</strain>
    </source>
</reference>
<evidence type="ECO:0000313" key="1">
    <source>
        <dbReference type="EMBL" id="POM80072.1"/>
    </source>
</evidence>
<proteinExistence type="predicted"/>
<dbReference type="InterPro" id="IPR008936">
    <property type="entry name" value="Rho_GTPase_activation_prot"/>
</dbReference>
<sequence length="255" mass="29564">MVNAEENSTETQELQLCPPSEGPLFHLIRIISLYLFVFLSQTSKLVMTDAELAIFVSDAATFDLLDKQTKELRYRLHTVLLAWMPNEMNSYQFDGLQEQQAFVVIKKLFRQQRIKAATQCRVLAVLLTSYLTRLETPLVYCEPSSMLSSTLEYLLTKEKNATNKEPMPLSMLYPLVNAVDLVGVEQRECLDALMNLLRWLSSHDQSQMIFIKFISKYQAKIFSSKVNNSDELGACFVRTLLRYSDHIFRRDFQRH</sequence>
<dbReference type="OrthoDB" id="165376at2759"/>
<keyword evidence="2" id="KW-1185">Reference proteome</keyword>
<accession>A0A2P4YQI3</accession>
<gene>
    <name evidence="1" type="ORF">PHPALM_2136</name>
</gene>
<comment type="caution">
    <text evidence="1">The sequence shown here is derived from an EMBL/GenBank/DDBJ whole genome shotgun (WGS) entry which is preliminary data.</text>
</comment>
<dbReference type="AlphaFoldDB" id="A0A2P4YQI3"/>
<evidence type="ECO:0000313" key="2">
    <source>
        <dbReference type="Proteomes" id="UP000237271"/>
    </source>
</evidence>
<protein>
    <submittedName>
        <fullName evidence="1">Uncharacterized protein</fullName>
    </submittedName>
</protein>